<gene>
    <name evidence="2" type="ORF">OG579_08380</name>
</gene>
<protein>
    <submittedName>
        <fullName evidence="2">Glycosyltransferase</fullName>
    </submittedName>
</protein>
<dbReference type="EMBL" id="CP108021">
    <property type="protein sequence ID" value="WUM21771.1"/>
    <property type="molecule type" value="Genomic_DNA"/>
</dbReference>
<feature type="domain" description="Spore protein YkvP/CgeB glycosyl transferase-like" evidence="1">
    <location>
        <begin position="185"/>
        <end position="332"/>
    </location>
</feature>
<dbReference type="KEGG" id="whr:OG579_08380"/>
<organism evidence="2 3">
    <name type="scientific">Williamsia herbipolensis</name>
    <dbReference type="NCBI Taxonomy" id="1603258"/>
    <lineage>
        <taxon>Bacteria</taxon>
        <taxon>Bacillati</taxon>
        <taxon>Actinomycetota</taxon>
        <taxon>Actinomycetes</taxon>
        <taxon>Mycobacteriales</taxon>
        <taxon>Nocardiaceae</taxon>
        <taxon>Williamsia</taxon>
    </lineage>
</organism>
<dbReference type="RefSeq" id="WP_328858755.1">
    <property type="nucleotide sequence ID" value="NZ_CP108021.1"/>
</dbReference>
<dbReference type="AlphaFoldDB" id="A0AAU4K6T1"/>
<accession>A0AAU4K6T1</accession>
<evidence type="ECO:0000259" key="1">
    <source>
        <dbReference type="Pfam" id="PF13524"/>
    </source>
</evidence>
<reference evidence="2 3" key="1">
    <citation type="submission" date="2022-10" db="EMBL/GenBank/DDBJ databases">
        <title>The complete genomes of actinobacterial strains from the NBC collection.</title>
        <authorList>
            <person name="Joergensen T.S."/>
            <person name="Alvarez Arevalo M."/>
            <person name="Sterndorff E.B."/>
            <person name="Faurdal D."/>
            <person name="Vuksanovic O."/>
            <person name="Mourched A.-S."/>
            <person name="Charusanti P."/>
            <person name="Shaw S."/>
            <person name="Blin K."/>
            <person name="Weber T."/>
        </authorList>
    </citation>
    <scope>NUCLEOTIDE SEQUENCE [LARGE SCALE GENOMIC DNA]</scope>
    <source>
        <strain evidence="2 3">NBC_00319</strain>
    </source>
</reference>
<dbReference type="InterPro" id="IPR055259">
    <property type="entry name" value="YkvP/CgeB_Glyco_trans-like"/>
</dbReference>
<keyword evidence="3" id="KW-1185">Reference proteome</keyword>
<sequence length="341" mass="38655">MKVLFIGSDVYGSNSRSMRDGIIRSGDEVVTVDSAKISNLTGWSFARINRKLLGGRPSRSAVERVMSDVESAVESFRPDCVFAFKAINLPQARLHSLSVPLKVHYSADDVSNAQNVSTDYLEHESLWDAVITTKSHNVPELLARGVLNPLLVWSAYDPELHFRYRDVEHFDFLSGFIGNYRPDREKTIDSLCTLYGELFYLAGPGWRRARLGGLNFSPKVHPGVYGAMYSRAISRVSANLVLLNSDNRDQHTCRSFEVPAAGGLFVGPRTEEHEKILEDGSEAFLYSTEDELFEILERLRVDVEWARRVRIDGYRRVVEGRNTYADRWSEIRDSLIGQRSK</sequence>
<evidence type="ECO:0000313" key="2">
    <source>
        <dbReference type="EMBL" id="WUM21771.1"/>
    </source>
</evidence>
<dbReference type="Proteomes" id="UP001432128">
    <property type="component" value="Chromosome"/>
</dbReference>
<dbReference type="Pfam" id="PF13524">
    <property type="entry name" value="Glyco_trans_1_2"/>
    <property type="match status" value="1"/>
</dbReference>
<evidence type="ECO:0000313" key="3">
    <source>
        <dbReference type="Proteomes" id="UP001432128"/>
    </source>
</evidence>
<proteinExistence type="predicted"/>
<name>A0AAU4K6T1_9NOCA</name>